<reference evidence="1 2" key="1">
    <citation type="submission" date="2017-10" db="EMBL/GenBank/DDBJ databases">
        <title>Bacillus sp. nov., a halophilic bacterium isolated from a Keqin Lake.</title>
        <authorList>
            <person name="Wang H."/>
        </authorList>
    </citation>
    <scope>NUCLEOTIDE SEQUENCE [LARGE SCALE GENOMIC DNA]</scope>
    <source>
        <strain evidence="1 2">KQ-12</strain>
    </source>
</reference>
<sequence length="74" mass="9198">MEKMFERCKLRSQPIEMIYMSEKGLVTKRTITVQDWDTYMIWGFCHLRREMRRFKRSNVLSLMPKVFKTRIMEM</sequence>
<name>A0A323TYJ3_9BACI</name>
<dbReference type="AlphaFoldDB" id="A0A323TYJ3"/>
<evidence type="ECO:0000313" key="1">
    <source>
        <dbReference type="EMBL" id="PYZ94625.1"/>
    </source>
</evidence>
<accession>A0A323TYJ3</accession>
<protein>
    <recommendedName>
        <fullName evidence="3">WYL domain-containing protein</fullName>
    </recommendedName>
</protein>
<comment type="caution">
    <text evidence="1">The sequence shown here is derived from an EMBL/GenBank/DDBJ whole genome shotgun (WGS) entry which is preliminary data.</text>
</comment>
<organism evidence="1 2">
    <name type="scientific">Salipaludibacillus keqinensis</name>
    <dbReference type="NCBI Taxonomy" id="2045207"/>
    <lineage>
        <taxon>Bacteria</taxon>
        <taxon>Bacillati</taxon>
        <taxon>Bacillota</taxon>
        <taxon>Bacilli</taxon>
        <taxon>Bacillales</taxon>
        <taxon>Bacillaceae</taxon>
    </lineage>
</organism>
<keyword evidence="2" id="KW-1185">Reference proteome</keyword>
<evidence type="ECO:0000313" key="2">
    <source>
        <dbReference type="Proteomes" id="UP000248214"/>
    </source>
</evidence>
<dbReference type="EMBL" id="PDOD01000001">
    <property type="protein sequence ID" value="PYZ94625.1"/>
    <property type="molecule type" value="Genomic_DNA"/>
</dbReference>
<dbReference type="OrthoDB" id="2112405at2"/>
<gene>
    <name evidence="1" type="ORF">CR194_03585</name>
</gene>
<dbReference type="Proteomes" id="UP000248214">
    <property type="component" value="Unassembled WGS sequence"/>
</dbReference>
<evidence type="ECO:0008006" key="3">
    <source>
        <dbReference type="Google" id="ProtNLM"/>
    </source>
</evidence>
<proteinExistence type="predicted"/>
<dbReference type="RefSeq" id="WP_110608257.1">
    <property type="nucleotide sequence ID" value="NZ_PDOD01000001.1"/>
</dbReference>